<dbReference type="Proteomes" id="UP000824141">
    <property type="component" value="Unassembled WGS sequence"/>
</dbReference>
<dbReference type="AlphaFoldDB" id="A0A9D1K1A4"/>
<evidence type="ECO:0000256" key="1">
    <source>
        <dbReference type="SAM" id="Phobius"/>
    </source>
</evidence>
<dbReference type="PIRSF" id="PIRSF003203">
    <property type="entry name" value="AzlD"/>
    <property type="match status" value="1"/>
</dbReference>
<dbReference type="InterPro" id="IPR008407">
    <property type="entry name" value="Brnchd-chn_aa_trnsp_AzlD"/>
</dbReference>
<protein>
    <submittedName>
        <fullName evidence="2">Branched-chain amino acid transporter permease</fullName>
    </submittedName>
</protein>
<evidence type="ECO:0000313" key="3">
    <source>
        <dbReference type="Proteomes" id="UP000824141"/>
    </source>
</evidence>
<evidence type="ECO:0000313" key="2">
    <source>
        <dbReference type="EMBL" id="HIS78155.1"/>
    </source>
</evidence>
<proteinExistence type="predicted"/>
<keyword evidence="1" id="KW-0812">Transmembrane</keyword>
<organism evidence="2 3">
    <name type="scientific">Candidatus Caccousia stercoris</name>
    <dbReference type="NCBI Taxonomy" id="2840723"/>
    <lineage>
        <taxon>Bacteria</taxon>
        <taxon>Bacillati</taxon>
        <taxon>Bacillota</taxon>
        <taxon>Clostridia</taxon>
        <taxon>Eubacteriales</taxon>
        <taxon>Oscillospiraceae</taxon>
        <taxon>Oscillospiraceae incertae sedis</taxon>
        <taxon>Candidatus Caccousia</taxon>
    </lineage>
</organism>
<keyword evidence="1" id="KW-1133">Transmembrane helix</keyword>
<sequence length="110" mass="12157">MKSSVACTIDQCYNKIPEGKGKRFLPFAIFSDQRPTPAYIRYLGKVLPGAVFGLLIVYCLRDVNFSAGTHGLPELAAIAVTACLHLWKRKMLLSIAGGTICYMLLIQMVF</sequence>
<gene>
    <name evidence="2" type="ORF">IAD03_02180</name>
</gene>
<feature type="transmembrane region" description="Helical" evidence="1">
    <location>
        <begin position="91"/>
        <end position="109"/>
    </location>
</feature>
<name>A0A9D1K1A4_9FIRM</name>
<dbReference type="EMBL" id="DVJM01000031">
    <property type="protein sequence ID" value="HIS78155.1"/>
    <property type="molecule type" value="Genomic_DNA"/>
</dbReference>
<feature type="transmembrane region" description="Helical" evidence="1">
    <location>
        <begin position="39"/>
        <end position="60"/>
    </location>
</feature>
<comment type="caution">
    <text evidence="2">The sequence shown here is derived from an EMBL/GenBank/DDBJ whole genome shotgun (WGS) entry which is preliminary data.</text>
</comment>
<keyword evidence="1" id="KW-0472">Membrane</keyword>
<accession>A0A9D1K1A4</accession>
<dbReference type="Pfam" id="PF05437">
    <property type="entry name" value="AzlD"/>
    <property type="match status" value="1"/>
</dbReference>
<reference evidence="2" key="1">
    <citation type="submission" date="2020-10" db="EMBL/GenBank/DDBJ databases">
        <authorList>
            <person name="Gilroy R."/>
        </authorList>
    </citation>
    <scope>NUCLEOTIDE SEQUENCE</scope>
    <source>
        <strain evidence="2">6086</strain>
    </source>
</reference>
<reference evidence="2" key="2">
    <citation type="journal article" date="2021" name="PeerJ">
        <title>Extensive microbial diversity within the chicken gut microbiome revealed by metagenomics and culture.</title>
        <authorList>
            <person name="Gilroy R."/>
            <person name="Ravi A."/>
            <person name="Getino M."/>
            <person name="Pursley I."/>
            <person name="Horton D.L."/>
            <person name="Alikhan N.F."/>
            <person name="Baker D."/>
            <person name="Gharbi K."/>
            <person name="Hall N."/>
            <person name="Watson M."/>
            <person name="Adriaenssens E.M."/>
            <person name="Foster-Nyarko E."/>
            <person name="Jarju S."/>
            <person name="Secka A."/>
            <person name="Antonio M."/>
            <person name="Oren A."/>
            <person name="Chaudhuri R.R."/>
            <person name="La Ragione R."/>
            <person name="Hildebrand F."/>
            <person name="Pallen M.J."/>
        </authorList>
    </citation>
    <scope>NUCLEOTIDE SEQUENCE</scope>
    <source>
        <strain evidence="2">6086</strain>
    </source>
</reference>